<keyword evidence="4" id="KW-0378">Hydrolase</keyword>
<gene>
    <name evidence="7" type="ORF">BC6307_12020</name>
</gene>
<comment type="similarity">
    <text evidence="2">Belongs to the Nudix hydrolase family.</text>
</comment>
<dbReference type="Pfam" id="PF00293">
    <property type="entry name" value="NUDIX"/>
    <property type="match status" value="1"/>
</dbReference>
<evidence type="ECO:0000256" key="3">
    <source>
        <dbReference type="ARBA" id="ARBA00022723"/>
    </source>
</evidence>
<dbReference type="GO" id="GO:0046872">
    <property type="term" value="F:metal ion binding"/>
    <property type="evidence" value="ECO:0007669"/>
    <property type="project" value="UniProtKB-KW"/>
</dbReference>
<evidence type="ECO:0000256" key="5">
    <source>
        <dbReference type="ARBA" id="ARBA00022842"/>
    </source>
</evidence>
<evidence type="ECO:0000313" key="7">
    <source>
        <dbReference type="EMBL" id="AST94335.1"/>
    </source>
</evidence>
<dbReference type="AlphaFoldDB" id="A0A223KXW7"/>
<reference evidence="7 8" key="1">
    <citation type="submission" date="2016-12" db="EMBL/GenBank/DDBJ databases">
        <title>The whole genome sequencing and assembly of Bacillus cohnii DSM 6307T strain.</title>
        <authorList>
            <person name="Lee Y.-J."/>
            <person name="Yi H."/>
            <person name="Bahn Y.-S."/>
            <person name="Kim J.F."/>
            <person name="Lee D.-W."/>
        </authorList>
    </citation>
    <scope>NUCLEOTIDE SEQUENCE [LARGE SCALE GENOMIC DNA]</scope>
    <source>
        <strain evidence="7 8">DSM 6307</strain>
    </source>
</reference>
<keyword evidence="3" id="KW-0479">Metal-binding</keyword>
<dbReference type="Gene3D" id="3.90.79.10">
    <property type="entry name" value="Nucleoside Triphosphate Pyrophosphohydrolase"/>
    <property type="match status" value="1"/>
</dbReference>
<accession>A0A223KXW7</accession>
<evidence type="ECO:0000256" key="2">
    <source>
        <dbReference type="ARBA" id="ARBA00005582"/>
    </source>
</evidence>
<dbReference type="InterPro" id="IPR015797">
    <property type="entry name" value="NUDIX_hydrolase-like_dom_sf"/>
</dbReference>
<dbReference type="STRING" id="1314751.GCA_001591425_00282"/>
<evidence type="ECO:0000256" key="4">
    <source>
        <dbReference type="ARBA" id="ARBA00022801"/>
    </source>
</evidence>
<dbReference type="SUPFAM" id="SSF55811">
    <property type="entry name" value="Nudix"/>
    <property type="match status" value="1"/>
</dbReference>
<proteinExistence type="inferred from homology"/>
<feature type="domain" description="Nudix hydrolase" evidence="6">
    <location>
        <begin position="1"/>
        <end position="121"/>
    </location>
</feature>
<name>A0A223KXW7_9BACI</name>
<keyword evidence="5" id="KW-0460">Magnesium</keyword>
<dbReference type="PROSITE" id="PS51462">
    <property type="entry name" value="NUDIX"/>
    <property type="match status" value="1"/>
</dbReference>
<dbReference type="CDD" id="cd18886">
    <property type="entry name" value="NUDIX_MutT_Nudt1"/>
    <property type="match status" value="1"/>
</dbReference>
<dbReference type="GO" id="GO:0005737">
    <property type="term" value="C:cytoplasm"/>
    <property type="evidence" value="ECO:0007669"/>
    <property type="project" value="TreeGrafter"/>
</dbReference>
<protein>
    <recommendedName>
        <fullName evidence="6">Nudix hydrolase domain-containing protein</fullName>
    </recommendedName>
</protein>
<keyword evidence="8" id="KW-1185">Reference proteome</keyword>
<evidence type="ECO:0000256" key="1">
    <source>
        <dbReference type="ARBA" id="ARBA00001946"/>
    </source>
</evidence>
<evidence type="ECO:0000313" key="8">
    <source>
        <dbReference type="Proteomes" id="UP000215224"/>
    </source>
</evidence>
<organism evidence="7 8">
    <name type="scientific">Sutcliffiella cohnii</name>
    <dbReference type="NCBI Taxonomy" id="33932"/>
    <lineage>
        <taxon>Bacteria</taxon>
        <taxon>Bacillati</taxon>
        <taxon>Bacillota</taxon>
        <taxon>Bacilli</taxon>
        <taxon>Bacillales</taxon>
        <taxon>Bacillaceae</taxon>
        <taxon>Sutcliffiella</taxon>
    </lineage>
</organism>
<dbReference type="GO" id="GO:0016818">
    <property type="term" value="F:hydrolase activity, acting on acid anhydrides, in phosphorus-containing anhydrides"/>
    <property type="evidence" value="ECO:0007669"/>
    <property type="project" value="TreeGrafter"/>
</dbReference>
<dbReference type="EMBL" id="CP018866">
    <property type="protein sequence ID" value="AST94335.1"/>
    <property type="molecule type" value="Genomic_DNA"/>
</dbReference>
<dbReference type="Proteomes" id="UP000215224">
    <property type="component" value="Chromosome"/>
</dbReference>
<sequence>MLRYTICFIEKNGQLLLLYRNKAPNQFKWNGVGGKIEKDETPYESIKREIVEETGLEVKNVSFRGIVTWNNEGGMYVFVGNGVHGDLIEGPEGKLAWKSINWLNESEEAVSNIKYFINDILHGDKVIEHSFQYTSEGEIILYEQKPLTTDFTQSVYKQKLVKS</sequence>
<comment type="cofactor">
    <cofactor evidence="1">
        <name>Mg(2+)</name>
        <dbReference type="ChEBI" id="CHEBI:18420"/>
    </cofactor>
</comment>
<dbReference type="PANTHER" id="PTHR43758:SF2">
    <property type="entry name" value="OXIDIZED PURINE NUCLEOSIDE TRIPHOSPHATE HYDROLASE"/>
    <property type="match status" value="1"/>
</dbReference>
<dbReference type="PANTHER" id="PTHR43758">
    <property type="entry name" value="7,8-DIHYDRO-8-OXOGUANINE TRIPHOSPHATASE"/>
    <property type="match status" value="1"/>
</dbReference>
<evidence type="ECO:0000259" key="6">
    <source>
        <dbReference type="PROSITE" id="PS51462"/>
    </source>
</evidence>
<dbReference type="KEGG" id="bcoh:BC6307_12020"/>
<dbReference type="InterPro" id="IPR000086">
    <property type="entry name" value="NUDIX_hydrolase_dom"/>
</dbReference>